<feature type="compositionally biased region" description="Basic and acidic residues" evidence="1">
    <location>
        <begin position="303"/>
        <end position="317"/>
    </location>
</feature>
<protein>
    <submittedName>
        <fullName evidence="2">Uncharacterized protein</fullName>
    </submittedName>
</protein>
<proteinExistence type="predicted"/>
<dbReference type="AlphaFoldDB" id="A0A0B7H776"/>
<gene>
    <name evidence="2" type="ORF">CCAN12_460021</name>
</gene>
<dbReference type="REBASE" id="218415">
    <property type="entry name" value="Cca7120ORF10170P"/>
</dbReference>
<evidence type="ECO:0000313" key="2">
    <source>
        <dbReference type="EMBL" id="CEN33757.1"/>
    </source>
</evidence>
<feature type="region of interest" description="Disordered" evidence="1">
    <location>
        <begin position="291"/>
        <end position="331"/>
    </location>
</feature>
<dbReference type="Proteomes" id="UP000044026">
    <property type="component" value="Unassembled WGS sequence"/>
</dbReference>
<dbReference type="EMBL" id="CDOE01000041">
    <property type="protein sequence ID" value="CEN33757.1"/>
    <property type="molecule type" value="Genomic_DNA"/>
</dbReference>
<reference evidence="2 3" key="1">
    <citation type="submission" date="2015-01" db="EMBL/GenBank/DDBJ databases">
        <authorList>
            <person name="Xiang T."/>
            <person name="Song Y."/>
            <person name="Huang L."/>
            <person name="Wang B."/>
            <person name="Wu P."/>
        </authorList>
    </citation>
    <scope>NUCLEOTIDE SEQUENCE [LARGE SCALE GENOMIC DNA]</scope>
    <source>
        <strain evidence="2 3">Cc12</strain>
    </source>
</reference>
<organism evidence="2 3">
    <name type="scientific">Capnocytophaga canimorsus</name>
    <dbReference type="NCBI Taxonomy" id="28188"/>
    <lineage>
        <taxon>Bacteria</taxon>
        <taxon>Pseudomonadati</taxon>
        <taxon>Bacteroidota</taxon>
        <taxon>Flavobacteriia</taxon>
        <taxon>Flavobacteriales</taxon>
        <taxon>Flavobacteriaceae</taxon>
        <taxon>Capnocytophaga</taxon>
    </lineage>
</organism>
<dbReference type="RefSeq" id="WP_041999129.1">
    <property type="nucleotide sequence ID" value="NZ_CP022382.1"/>
</dbReference>
<name>A0A0B7H776_9FLAO</name>
<sequence>MYQDYSNWETFEYKLSSLNLDLQNPRINYYGKSLNQNQIMKFLIENEGVYELAKKISEEGYYVGEDPIICIEGDKKIVLEGNRRVAALKLLQNPKKYLPETKANILLKNISDNNFSVNSKKCYIAPNRILANPIIYSRHRGETLKKWKTGNQYSFVADMYYTGGLSLNDICELLNETPSRVKKYLKAYNLFFEAQQLYLEENGEFIEISNFDITNLERFYDYKEGQEFLGIDFSEEDGSLNIKIPVEEFNKRLLYIFEELLTSAGFSREFNNESQKKEYIESLRQNPLFDFGVGNNQNTKKGKTSENRKNLEEEKKKTNPRRKTRTSSNTPKRIIPRDCYIYFENEKLNSLFYELKSLPIEREYSFAILLRTYLEQVLYHYIEKKNLTEDFQRKIIEERRKNTEAKINTLTKYLKGTYGINEEIDTKKIMEILKFNDNKEYINNSLKTMLDYIKKQHLAKLICDTSKLKSISDYLENVKQGLDLAVHNIDYIIDFNVNKRAWNTLEPLFVSLSDNLNNE</sequence>
<accession>A0A0B7H776</accession>
<evidence type="ECO:0000256" key="1">
    <source>
        <dbReference type="SAM" id="MobiDB-lite"/>
    </source>
</evidence>
<evidence type="ECO:0000313" key="3">
    <source>
        <dbReference type="Proteomes" id="UP000044026"/>
    </source>
</evidence>
<dbReference type="GeneID" id="69581363"/>